<sequence>MGTDYMRRATGSCALGFVRFPFAGSKSANWPTERLPVPVAPQLRSALRTPVPLGSPCPPPQAARPASFQLRDEQQLKYPITPLPLCTPCHSSLFSPRDTDQSRQCLLFPPSSCAFLDTHPPSRPKYHPKLAQPSPLDYLRVFHILIRKRAFQHHPHLSSTEPSTMKFSILSTVTVLSLAVASFAAPIAAPPSSDGFFGPSWGGSGKRDIVERAPPKPDCGFFGPCWYGGGKREAAPEPVAEPEPVPVAEPEAAPPKPDCGFFGPCWYGGGKA</sequence>
<gene>
    <name evidence="3" type="ORF">CALVIDRAFT_124757</name>
</gene>
<dbReference type="EMBL" id="KV417267">
    <property type="protein sequence ID" value="KZP01162.1"/>
    <property type="molecule type" value="Genomic_DNA"/>
</dbReference>
<feature type="compositionally biased region" description="Pro residues" evidence="1">
    <location>
        <begin position="239"/>
        <end position="254"/>
    </location>
</feature>
<keyword evidence="2" id="KW-1133">Transmembrane helix</keyword>
<dbReference type="OrthoDB" id="10560622at2759"/>
<organism evidence="3 4">
    <name type="scientific">Calocera viscosa (strain TUFC12733)</name>
    <dbReference type="NCBI Taxonomy" id="1330018"/>
    <lineage>
        <taxon>Eukaryota</taxon>
        <taxon>Fungi</taxon>
        <taxon>Dikarya</taxon>
        <taxon>Basidiomycota</taxon>
        <taxon>Agaricomycotina</taxon>
        <taxon>Dacrymycetes</taxon>
        <taxon>Dacrymycetales</taxon>
        <taxon>Dacrymycetaceae</taxon>
        <taxon>Calocera</taxon>
    </lineage>
</organism>
<protein>
    <submittedName>
        <fullName evidence="3">Uncharacterized protein</fullName>
    </submittedName>
</protein>
<feature type="transmembrane region" description="Helical" evidence="2">
    <location>
        <begin position="167"/>
        <end position="189"/>
    </location>
</feature>
<dbReference type="AlphaFoldDB" id="A0A167RQB1"/>
<evidence type="ECO:0000256" key="2">
    <source>
        <dbReference type="SAM" id="Phobius"/>
    </source>
</evidence>
<keyword evidence="4" id="KW-1185">Reference proteome</keyword>
<keyword evidence="2" id="KW-0812">Transmembrane</keyword>
<proteinExistence type="predicted"/>
<evidence type="ECO:0000313" key="3">
    <source>
        <dbReference type="EMBL" id="KZP01162.1"/>
    </source>
</evidence>
<keyword evidence="2" id="KW-0472">Membrane</keyword>
<name>A0A167RQB1_CALVF</name>
<accession>A0A167RQB1</accession>
<evidence type="ECO:0000256" key="1">
    <source>
        <dbReference type="SAM" id="MobiDB-lite"/>
    </source>
</evidence>
<feature type="region of interest" description="Disordered" evidence="1">
    <location>
        <begin position="231"/>
        <end position="254"/>
    </location>
</feature>
<evidence type="ECO:0000313" key="4">
    <source>
        <dbReference type="Proteomes" id="UP000076738"/>
    </source>
</evidence>
<reference evidence="3 4" key="1">
    <citation type="journal article" date="2016" name="Mol. Biol. Evol.">
        <title>Comparative Genomics of Early-Diverging Mushroom-Forming Fungi Provides Insights into the Origins of Lignocellulose Decay Capabilities.</title>
        <authorList>
            <person name="Nagy L.G."/>
            <person name="Riley R."/>
            <person name="Tritt A."/>
            <person name="Adam C."/>
            <person name="Daum C."/>
            <person name="Floudas D."/>
            <person name="Sun H."/>
            <person name="Yadav J.S."/>
            <person name="Pangilinan J."/>
            <person name="Larsson K.H."/>
            <person name="Matsuura K."/>
            <person name="Barry K."/>
            <person name="Labutti K."/>
            <person name="Kuo R."/>
            <person name="Ohm R.A."/>
            <person name="Bhattacharya S.S."/>
            <person name="Shirouzu T."/>
            <person name="Yoshinaga Y."/>
            <person name="Martin F.M."/>
            <person name="Grigoriev I.V."/>
            <person name="Hibbett D.S."/>
        </authorList>
    </citation>
    <scope>NUCLEOTIDE SEQUENCE [LARGE SCALE GENOMIC DNA]</scope>
    <source>
        <strain evidence="3 4">TUFC12733</strain>
    </source>
</reference>
<dbReference type="Proteomes" id="UP000076738">
    <property type="component" value="Unassembled WGS sequence"/>
</dbReference>